<gene>
    <name evidence="2" type="ORF">BGZ97_000561</name>
</gene>
<evidence type="ECO:0000313" key="3">
    <source>
        <dbReference type="Proteomes" id="UP000823405"/>
    </source>
</evidence>
<feature type="region of interest" description="Disordered" evidence="1">
    <location>
        <begin position="1"/>
        <end position="37"/>
    </location>
</feature>
<dbReference type="EMBL" id="JAAAIN010000110">
    <property type="protein sequence ID" value="KAG0320186.1"/>
    <property type="molecule type" value="Genomic_DNA"/>
</dbReference>
<feature type="region of interest" description="Disordered" evidence="1">
    <location>
        <begin position="449"/>
        <end position="489"/>
    </location>
</feature>
<evidence type="ECO:0000256" key="1">
    <source>
        <dbReference type="SAM" id="MobiDB-lite"/>
    </source>
</evidence>
<sequence length="714" mass="78069">MSPESSPEIKESSTTKAPTPKLQHHQHQKHQEEMDRNEIDEWLPKFLTTGFDLSDSWLGGVQDGLLSSEHKLIPRQGSKGPLDMGGSQNADFASGGSVQHKALFSPTATATPNEVLKEQEPRRPRPSKPQQPSQLSLYSRTLGSQSMTSLNLFDDQPMTASEFLSSPMRAHFNIKNQKPGLEQDNREKPKPPSPQPLQTRYFEKHQRHQLHQKKQSHGGQPWILVPRPHHHHQQQTPMLRSQSSFSQLSSTSAALHSPTITSTTFGGGTNLLDFISTGDPLGGLSIARGPPPTIPPQPTDPFLRCFWLIHQLEQTMTTPDGGFLTRKIHIPRQAWYQHGGTTMVRLPAAEAKISACHTITLMLEQMVAQSRRGMLNLMIGPPTPASSAASFGPLGSPSSSGSSSGSSSSSSSFIAPYSSSSPASPSQVSLHSTASSAVSSTASLAALVSQTSTQQIQPPTSTTPNKANKTAADRNSGGNSNGSTSLPSYNAIDTEQDQILLSKELEALESTTLHIWAKLSKKLSFVHRPGKYFVPHAGSGTAPTGITGPVGTNTTARHQQHHQSQDILSSQEHEYQDDSSKDKEHHHHHHHAATNAVGSGTDLKSQWKHFSKSVQKSMVNDKVDDTTTYSDSVLRLFQSATILETMYRHYTALSATSSGSAYFASSLQTYYAQIINRLRRIGDFLNLVICAFVVRDLGEFLTKYNKRVSAWIVE</sequence>
<dbReference type="OrthoDB" id="2245455at2759"/>
<feature type="region of interest" description="Disordered" evidence="1">
    <location>
        <begin position="177"/>
        <end position="198"/>
    </location>
</feature>
<feature type="region of interest" description="Disordered" evidence="1">
    <location>
        <begin position="69"/>
        <end position="136"/>
    </location>
</feature>
<dbReference type="Proteomes" id="UP000823405">
    <property type="component" value="Unassembled WGS sequence"/>
</dbReference>
<protein>
    <submittedName>
        <fullName evidence="2">Uncharacterized protein</fullName>
    </submittedName>
</protein>
<keyword evidence="3" id="KW-1185">Reference proteome</keyword>
<dbReference type="AlphaFoldDB" id="A0A9P6RLG9"/>
<reference evidence="2" key="1">
    <citation type="journal article" date="2020" name="Fungal Divers.">
        <title>Resolving the Mortierellaceae phylogeny through synthesis of multi-gene phylogenetics and phylogenomics.</title>
        <authorList>
            <person name="Vandepol N."/>
            <person name="Liber J."/>
            <person name="Desiro A."/>
            <person name="Na H."/>
            <person name="Kennedy M."/>
            <person name="Barry K."/>
            <person name="Grigoriev I.V."/>
            <person name="Miller A.N."/>
            <person name="O'Donnell K."/>
            <person name="Stajich J.E."/>
            <person name="Bonito G."/>
        </authorList>
    </citation>
    <scope>NUCLEOTIDE SEQUENCE</scope>
    <source>
        <strain evidence="2">NVP60</strain>
    </source>
</reference>
<feature type="region of interest" description="Disordered" evidence="1">
    <location>
        <begin position="386"/>
        <end position="418"/>
    </location>
</feature>
<organism evidence="2 3">
    <name type="scientific">Linnemannia gamsii</name>
    <dbReference type="NCBI Taxonomy" id="64522"/>
    <lineage>
        <taxon>Eukaryota</taxon>
        <taxon>Fungi</taxon>
        <taxon>Fungi incertae sedis</taxon>
        <taxon>Mucoromycota</taxon>
        <taxon>Mortierellomycotina</taxon>
        <taxon>Mortierellomycetes</taxon>
        <taxon>Mortierellales</taxon>
        <taxon>Mortierellaceae</taxon>
        <taxon>Linnemannia</taxon>
    </lineage>
</organism>
<feature type="compositionally biased region" description="Basic and acidic residues" evidence="1">
    <location>
        <begin position="571"/>
        <end position="583"/>
    </location>
</feature>
<feature type="region of interest" description="Disordered" evidence="1">
    <location>
        <begin position="536"/>
        <end position="600"/>
    </location>
</feature>
<dbReference type="PANTHER" id="PTHR37327">
    <property type="entry name" value="CHROMOSOME 1, WHOLE GENOME SHOTGUN SEQUENCE"/>
    <property type="match status" value="1"/>
</dbReference>
<dbReference type="PANTHER" id="PTHR37327:SF1">
    <property type="entry name" value="MICROTUBULE INTERACTING AND TRANSPORT DOMAIN-CONTAINING PROTEIN"/>
    <property type="match status" value="1"/>
</dbReference>
<comment type="caution">
    <text evidence="2">The sequence shown here is derived from an EMBL/GenBank/DDBJ whole genome shotgun (WGS) entry which is preliminary data.</text>
</comment>
<accession>A0A9P6RLG9</accession>
<evidence type="ECO:0000313" key="2">
    <source>
        <dbReference type="EMBL" id="KAG0320186.1"/>
    </source>
</evidence>
<name>A0A9P6RLG9_9FUNG</name>
<feature type="compositionally biased region" description="Low complexity" evidence="1">
    <location>
        <begin position="449"/>
        <end position="464"/>
    </location>
</feature>
<proteinExistence type="predicted"/>
<feature type="compositionally biased region" description="Basic and acidic residues" evidence="1">
    <location>
        <begin position="181"/>
        <end position="190"/>
    </location>
</feature>